<gene>
    <name evidence="1" type="ORF">GCM10009838_61990</name>
</gene>
<name>A0ABP5E3U5_9ACTN</name>
<accession>A0ABP5E3U5</accession>
<protein>
    <submittedName>
        <fullName evidence="1">Uncharacterized protein</fullName>
    </submittedName>
</protein>
<proteinExistence type="predicted"/>
<organism evidence="1 2">
    <name type="scientific">Catenulispora subtropica</name>
    <dbReference type="NCBI Taxonomy" id="450798"/>
    <lineage>
        <taxon>Bacteria</taxon>
        <taxon>Bacillati</taxon>
        <taxon>Actinomycetota</taxon>
        <taxon>Actinomycetes</taxon>
        <taxon>Catenulisporales</taxon>
        <taxon>Catenulisporaceae</taxon>
        <taxon>Catenulispora</taxon>
    </lineage>
</organism>
<reference evidence="2" key="1">
    <citation type="journal article" date="2019" name="Int. J. Syst. Evol. Microbiol.">
        <title>The Global Catalogue of Microorganisms (GCM) 10K type strain sequencing project: providing services to taxonomists for standard genome sequencing and annotation.</title>
        <authorList>
            <consortium name="The Broad Institute Genomics Platform"/>
            <consortium name="The Broad Institute Genome Sequencing Center for Infectious Disease"/>
            <person name="Wu L."/>
            <person name="Ma J."/>
        </authorList>
    </citation>
    <scope>NUCLEOTIDE SEQUENCE [LARGE SCALE GENOMIC DNA]</scope>
    <source>
        <strain evidence="2">JCM 16013</strain>
    </source>
</reference>
<keyword evidence="2" id="KW-1185">Reference proteome</keyword>
<dbReference type="EMBL" id="BAAAQM010000043">
    <property type="protein sequence ID" value="GAA1990402.1"/>
    <property type="molecule type" value="Genomic_DNA"/>
</dbReference>
<dbReference type="Proteomes" id="UP001499854">
    <property type="component" value="Unassembled WGS sequence"/>
</dbReference>
<evidence type="ECO:0000313" key="2">
    <source>
        <dbReference type="Proteomes" id="UP001499854"/>
    </source>
</evidence>
<sequence>MEWAVGLASGADHAAAVEEVQQEGCGGGDRADGDGVAVGPLLVLQPDCGGGGDGDQAVDGPGVAGGGCRALVDRQKGVAE</sequence>
<comment type="caution">
    <text evidence="1">The sequence shown here is derived from an EMBL/GenBank/DDBJ whole genome shotgun (WGS) entry which is preliminary data.</text>
</comment>
<evidence type="ECO:0000313" key="1">
    <source>
        <dbReference type="EMBL" id="GAA1990402.1"/>
    </source>
</evidence>